<dbReference type="EMBL" id="CP030941">
    <property type="protein sequence ID" value="UUP18859.1"/>
    <property type="molecule type" value="Genomic_DNA"/>
</dbReference>
<keyword evidence="3" id="KW-1185">Reference proteome</keyword>
<dbReference type="Proteomes" id="UP001342418">
    <property type="component" value="Chromosome"/>
</dbReference>
<sequence length="157" mass="15888">MTNSKSDTAARAAETVRETAAETTESAKAEATTRAEGAKSSLANEVSSIASALKAASREFSDGSTESKAFDQVAEGLSGASEAIQKKSLSEMVSDLNSFARRNPAAFLGGAAVLGFAASRFAKASAEPAAKESRSGMTAGGGVPQATSEPIRPEAKP</sequence>
<reference evidence="2 3" key="1">
    <citation type="submission" date="2018-07" db="EMBL/GenBank/DDBJ databases">
        <title>Genome sequence of Nitratireductor thuwali#1536.</title>
        <authorList>
            <person name="Michoud G."/>
            <person name="Merlino G."/>
            <person name="Sefrji F.O."/>
            <person name="Daffonchio D."/>
        </authorList>
    </citation>
    <scope>NUCLEOTIDE SEQUENCE [LARGE SCALE GENOMIC DNA]</scope>
    <source>
        <strain evidence="3">Nit1536</strain>
    </source>
</reference>
<evidence type="ECO:0008006" key="4">
    <source>
        <dbReference type="Google" id="ProtNLM"/>
    </source>
</evidence>
<accession>A0ABY5MLL3</accession>
<feature type="compositionally biased region" description="Basic and acidic residues" evidence="1">
    <location>
        <begin position="14"/>
        <end position="37"/>
    </location>
</feature>
<evidence type="ECO:0000256" key="1">
    <source>
        <dbReference type="SAM" id="MobiDB-lite"/>
    </source>
</evidence>
<feature type="region of interest" description="Disordered" evidence="1">
    <location>
        <begin position="125"/>
        <end position="157"/>
    </location>
</feature>
<feature type="region of interest" description="Disordered" evidence="1">
    <location>
        <begin position="1"/>
        <end position="43"/>
    </location>
</feature>
<organism evidence="2 3">
    <name type="scientific">Nitratireductor thuwali</name>
    <dbReference type="NCBI Taxonomy" id="2267699"/>
    <lineage>
        <taxon>Bacteria</taxon>
        <taxon>Pseudomonadati</taxon>
        <taxon>Pseudomonadota</taxon>
        <taxon>Alphaproteobacteria</taxon>
        <taxon>Hyphomicrobiales</taxon>
        <taxon>Phyllobacteriaceae</taxon>
        <taxon>Nitratireductor</taxon>
    </lineage>
</organism>
<protein>
    <recommendedName>
        <fullName evidence="4">Nutrient deprivation-induced protein</fullName>
    </recommendedName>
</protein>
<evidence type="ECO:0000313" key="2">
    <source>
        <dbReference type="EMBL" id="UUP18859.1"/>
    </source>
</evidence>
<gene>
    <name evidence="2" type="ORF">NTH_03344</name>
</gene>
<evidence type="ECO:0000313" key="3">
    <source>
        <dbReference type="Proteomes" id="UP001342418"/>
    </source>
</evidence>
<proteinExistence type="predicted"/>
<dbReference type="RefSeq" id="WP_338531054.1">
    <property type="nucleotide sequence ID" value="NZ_CP030941.1"/>
</dbReference>
<name>A0ABY5MLL3_9HYPH</name>